<dbReference type="Proteomes" id="UP000019149">
    <property type="component" value="Unassembled WGS sequence"/>
</dbReference>
<organism evidence="1 2">
    <name type="scientific">Echinococcus granulosus</name>
    <name type="common">Hydatid tapeworm</name>
    <dbReference type="NCBI Taxonomy" id="6210"/>
    <lineage>
        <taxon>Eukaryota</taxon>
        <taxon>Metazoa</taxon>
        <taxon>Spiralia</taxon>
        <taxon>Lophotrochozoa</taxon>
        <taxon>Platyhelminthes</taxon>
        <taxon>Cestoda</taxon>
        <taxon>Eucestoda</taxon>
        <taxon>Cyclophyllidea</taxon>
        <taxon>Taeniidae</taxon>
        <taxon>Echinococcus</taxon>
        <taxon>Echinococcus granulosus group</taxon>
    </lineage>
</organism>
<name>W6ULY7_ECHGR</name>
<dbReference type="AlphaFoldDB" id="W6ULY7"/>
<dbReference type="GeneID" id="36338799"/>
<dbReference type="EMBL" id="APAU02000015">
    <property type="protein sequence ID" value="EUB62063.1"/>
    <property type="molecule type" value="Genomic_DNA"/>
</dbReference>
<proteinExistence type="predicted"/>
<protein>
    <submittedName>
        <fullName evidence="1">Uncharacterized protein</fullName>
    </submittedName>
</protein>
<keyword evidence="2" id="KW-1185">Reference proteome</keyword>
<comment type="caution">
    <text evidence="1">The sequence shown here is derived from an EMBL/GenBank/DDBJ whole genome shotgun (WGS) entry which is preliminary data.</text>
</comment>
<dbReference type="RefSeq" id="XP_024353259.1">
    <property type="nucleotide sequence ID" value="XM_024492333.1"/>
</dbReference>
<evidence type="ECO:0000313" key="1">
    <source>
        <dbReference type="EMBL" id="EUB62063.1"/>
    </source>
</evidence>
<accession>W6ULY7</accession>
<gene>
    <name evidence="1" type="ORF">EGR_03084</name>
</gene>
<sequence>MCTYIYIFMAVSDTSRILCLLVYHHALNVDAFNKLSHLTSERGPPALSTIVCKIADERCDTMRWMLIQLDKSVQVDEVTQQKFTWFLNLRVKVGRPLKLKHHISVESNTTLSFKVLHKRNALFHLFFNPIYRMSPLITLLHNNSRSLSGSEVQRRWTILILSVTLKKMVALKPIPHPTNFTVNKSKLLTFLALLIISGISSTKSIFFGENEIDVFAANSYVSRGTDLAKPNRINSVLLKRSKVSFWKGAFMKISFLMTFWKECGC</sequence>
<reference evidence="1 2" key="1">
    <citation type="journal article" date="2013" name="Nat. Genet.">
        <title>The genome of the hydatid tapeworm Echinococcus granulosus.</title>
        <authorList>
            <person name="Zheng H."/>
            <person name="Zhang W."/>
            <person name="Zhang L."/>
            <person name="Zhang Z."/>
            <person name="Li J."/>
            <person name="Lu G."/>
            <person name="Zhu Y."/>
            <person name="Wang Y."/>
            <person name="Huang Y."/>
            <person name="Liu J."/>
            <person name="Kang H."/>
            <person name="Chen J."/>
            <person name="Wang L."/>
            <person name="Chen A."/>
            <person name="Yu S."/>
            <person name="Gao Z."/>
            <person name="Jin L."/>
            <person name="Gu W."/>
            <person name="Wang Z."/>
            <person name="Zhao L."/>
            <person name="Shi B."/>
            <person name="Wen H."/>
            <person name="Lin R."/>
            <person name="Jones M.K."/>
            <person name="Brejova B."/>
            <person name="Vinar T."/>
            <person name="Zhao G."/>
            <person name="McManus D.P."/>
            <person name="Chen Z."/>
            <person name="Zhou Y."/>
            <person name="Wang S."/>
        </authorList>
    </citation>
    <scope>NUCLEOTIDE SEQUENCE [LARGE SCALE GENOMIC DNA]</scope>
</reference>
<dbReference type="KEGG" id="egl:EGR_03084"/>
<evidence type="ECO:0000313" key="2">
    <source>
        <dbReference type="Proteomes" id="UP000019149"/>
    </source>
</evidence>
<dbReference type="CTD" id="36338799"/>